<gene>
    <name evidence="1" type="ORF">GYMLUDRAFT_246288</name>
</gene>
<proteinExistence type="predicted"/>
<name>A0A0D0CRL1_9AGAR</name>
<sequence length="213" mass="24281">MAKDPSLIHIFVKFLPQMAIKWLQDILGNKFLSFNKPDSIYGSSSTANQGGREDVIGGVGDGKAGMSGSGDGVLEPSKCRKPKANIVLIDPINVQSDIIMKFPKDLLQLADYNYFIPLAWFTPKNLLWISANIQKFKRVKLTHIKDKPQVLDTDDVSRRIDECSKAGPSKDKNLTYTQWQLASDNYLRFKVEVYRKEDTAHPQFLLQHYKFWD</sequence>
<dbReference type="AlphaFoldDB" id="A0A0D0CRL1"/>
<keyword evidence="2" id="KW-1185">Reference proteome</keyword>
<protein>
    <submittedName>
        <fullName evidence="1">Unplaced genomic scaffold GYMLUscaffold_38, whole genome shotgun sequence</fullName>
    </submittedName>
</protein>
<dbReference type="Proteomes" id="UP000053593">
    <property type="component" value="Unassembled WGS sequence"/>
</dbReference>
<dbReference type="HOGENOM" id="CLU_1294545_0_0_1"/>
<dbReference type="EMBL" id="KN834786">
    <property type="protein sequence ID" value="KIK58258.1"/>
    <property type="molecule type" value="Genomic_DNA"/>
</dbReference>
<evidence type="ECO:0000313" key="1">
    <source>
        <dbReference type="EMBL" id="KIK58258.1"/>
    </source>
</evidence>
<evidence type="ECO:0000313" key="2">
    <source>
        <dbReference type="Proteomes" id="UP000053593"/>
    </source>
</evidence>
<organism evidence="1 2">
    <name type="scientific">Collybiopsis luxurians FD-317 M1</name>
    <dbReference type="NCBI Taxonomy" id="944289"/>
    <lineage>
        <taxon>Eukaryota</taxon>
        <taxon>Fungi</taxon>
        <taxon>Dikarya</taxon>
        <taxon>Basidiomycota</taxon>
        <taxon>Agaricomycotina</taxon>
        <taxon>Agaricomycetes</taxon>
        <taxon>Agaricomycetidae</taxon>
        <taxon>Agaricales</taxon>
        <taxon>Marasmiineae</taxon>
        <taxon>Omphalotaceae</taxon>
        <taxon>Collybiopsis</taxon>
        <taxon>Collybiopsis luxurians</taxon>
    </lineage>
</organism>
<accession>A0A0D0CRL1</accession>
<dbReference type="OrthoDB" id="3018573at2759"/>
<reference evidence="1 2" key="1">
    <citation type="submission" date="2014-04" db="EMBL/GenBank/DDBJ databases">
        <title>Evolutionary Origins and Diversification of the Mycorrhizal Mutualists.</title>
        <authorList>
            <consortium name="DOE Joint Genome Institute"/>
            <consortium name="Mycorrhizal Genomics Consortium"/>
            <person name="Kohler A."/>
            <person name="Kuo A."/>
            <person name="Nagy L.G."/>
            <person name="Floudas D."/>
            <person name="Copeland A."/>
            <person name="Barry K.W."/>
            <person name="Cichocki N."/>
            <person name="Veneault-Fourrey C."/>
            <person name="LaButti K."/>
            <person name="Lindquist E.A."/>
            <person name="Lipzen A."/>
            <person name="Lundell T."/>
            <person name="Morin E."/>
            <person name="Murat C."/>
            <person name="Riley R."/>
            <person name="Ohm R."/>
            <person name="Sun H."/>
            <person name="Tunlid A."/>
            <person name="Henrissat B."/>
            <person name="Grigoriev I.V."/>
            <person name="Hibbett D.S."/>
            <person name="Martin F."/>
        </authorList>
    </citation>
    <scope>NUCLEOTIDE SEQUENCE [LARGE SCALE GENOMIC DNA]</scope>
    <source>
        <strain evidence="1 2">FD-317 M1</strain>
    </source>
</reference>